<sequence length="287" mass="32311">MPMLHELFVAIPGQWEKVIATFFLIAVGAALSHLWARYLVRGEISAEKRRMHLVWARNVIWFLVFFVIISVWASTIAGFALSLAAVAGAVLIVSKELLMCVLGYLYITFVRPFKVGDLIEINQLHGRVIDIDIFATTLAELGYAGQQTGKMAEFPNGLLLTTPLKNTSLTGDYVLHLFRMPIPDEAMWDLDRVESAALAAADEATQTWQSEAEAHFRKISDESFIAFPSGRNKILWDFSDPEQLMLVIRVACPSHLRLKVEQAVFRDTWRILRPGQLTKPHCDISAQ</sequence>
<dbReference type="InterPro" id="IPR010920">
    <property type="entry name" value="LSM_dom_sf"/>
</dbReference>
<dbReference type="Gene3D" id="2.30.30.60">
    <property type="match status" value="1"/>
</dbReference>
<proteinExistence type="predicted"/>
<name>A0A1R1HYZ0_9RHOO</name>
<accession>A0A1R1HYZ0</accession>
<dbReference type="PANTHER" id="PTHR30566:SF27">
    <property type="entry name" value="MECHANOSENSITIVE ION CHANNEL PROTEIN"/>
    <property type="match status" value="1"/>
</dbReference>
<dbReference type="InterPro" id="IPR023408">
    <property type="entry name" value="MscS_beta-dom_sf"/>
</dbReference>
<dbReference type="PANTHER" id="PTHR30566">
    <property type="entry name" value="YNAI-RELATED MECHANOSENSITIVE ION CHANNEL"/>
    <property type="match status" value="1"/>
</dbReference>
<dbReference type="EMBL" id="MTHD01000009">
    <property type="protein sequence ID" value="OMG51682.1"/>
    <property type="molecule type" value="Genomic_DNA"/>
</dbReference>
<dbReference type="RefSeq" id="WP_076097543.1">
    <property type="nucleotide sequence ID" value="NZ_CAJHOB010000013.1"/>
</dbReference>
<keyword evidence="4 5" id="KW-0472">Membrane</keyword>
<evidence type="ECO:0000313" key="7">
    <source>
        <dbReference type="EMBL" id="OMG51682.1"/>
    </source>
</evidence>
<comment type="caution">
    <text evidence="7">The sequence shown here is derived from an EMBL/GenBank/DDBJ whole genome shotgun (WGS) entry which is preliminary data.</text>
</comment>
<feature type="domain" description="Mechanosensitive ion channel MscS" evidence="6">
    <location>
        <begin position="103"/>
        <end position="168"/>
    </location>
</feature>
<keyword evidence="2 5" id="KW-0812">Transmembrane</keyword>
<feature type="transmembrane region" description="Helical" evidence="5">
    <location>
        <begin position="52"/>
        <end position="73"/>
    </location>
</feature>
<keyword evidence="8" id="KW-1185">Reference proteome</keyword>
<dbReference type="GO" id="GO:0016020">
    <property type="term" value="C:membrane"/>
    <property type="evidence" value="ECO:0007669"/>
    <property type="project" value="UniProtKB-SubCell"/>
</dbReference>
<dbReference type="Pfam" id="PF00924">
    <property type="entry name" value="MS_channel_2nd"/>
    <property type="match status" value="1"/>
</dbReference>
<dbReference type="OrthoDB" id="9809206at2"/>
<dbReference type="SUPFAM" id="SSF50182">
    <property type="entry name" value="Sm-like ribonucleoproteins"/>
    <property type="match status" value="1"/>
</dbReference>
<organism evidence="7 8">
    <name type="scientific">Azonexus hydrophilus</name>
    <dbReference type="NCBI Taxonomy" id="418702"/>
    <lineage>
        <taxon>Bacteria</taxon>
        <taxon>Pseudomonadati</taxon>
        <taxon>Pseudomonadota</taxon>
        <taxon>Betaproteobacteria</taxon>
        <taxon>Rhodocyclales</taxon>
        <taxon>Azonexaceae</taxon>
        <taxon>Azonexus</taxon>
    </lineage>
</organism>
<evidence type="ECO:0000256" key="4">
    <source>
        <dbReference type="ARBA" id="ARBA00023136"/>
    </source>
</evidence>
<evidence type="ECO:0000313" key="8">
    <source>
        <dbReference type="Proteomes" id="UP000187526"/>
    </source>
</evidence>
<comment type="subcellular location">
    <subcellularLocation>
        <location evidence="1">Membrane</location>
    </subcellularLocation>
</comment>
<keyword evidence="3 5" id="KW-1133">Transmembrane helix</keyword>
<evidence type="ECO:0000259" key="6">
    <source>
        <dbReference type="Pfam" id="PF00924"/>
    </source>
</evidence>
<feature type="transmembrane region" description="Helical" evidence="5">
    <location>
        <begin position="79"/>
        <end position="107"/>
    </location>
</feature>
<evidence type="ECO:0000256" key="1">
    <source>
        <dbReference type="ARBA" id="ARBA00004370"/>
    </source>
</evidence>
<protein>
    <submittedName>
        <fullName evidence="7">Mechanosensitive ion channel protein MscS</fullName>
    </submittedName>
</protein>
<dbReference type="InterPro" id="IPR006685">
    <property type="entry name" value="MscS_channel_2nd"/>
</dbReference>
<dbReference type="Proteomes" id="UP000187526">
    <property type="component" value="Unassembled WGS sequence"/>
</dbReference>
<feature type="transmembrane region" description="Helical" evidence="5">
    <location>
        <begin position="20"/>
        <end position="40"/>
    </location>
</feature>
<evidence type="ECO:0000256" key="5">
    <source>
        <dbReference type="SAM" id="Phobius"/>
    </source>
</evidence>
<evidence type="ECO:0000256" key="3">
    <source>
        <dbReference type="ARBA" id="ARBA00022989"/>
    </source>
</evidence>
<dbReference type="AlphaFoldDB" id="A0A1R1HYZ0"/>
<dbReference type="STRING" id="418702.BJN45_17270"/>
<dbReference type="GO" id="GO:0008381">
    <property type="term" value="F:mechanosensitive monoatomic ion channel activity"/>
    <property type="evidence" value="ECO:0007669"/>
    <property type="project" value="UniProtKB-ARBA"/>
</dbReference>
<gene>
    <name evidence="7" type="ORF">BJN45_17270</name>
</gene>
<reference evidence="7 8" key="1">
    <citation type="submission" date="2016-10" db="EMBL/GenBank/DDBJ databases">
        <title>Alkaliphiles isolated from bioreactors.</title>
        <authorList>
            <person name="Salah Z."/>
            <person name="Rout S.P."/>
            <person name="Humphreys P.N."/>
        </authorList>
    </citation>
    <scope>NUCLEOTIDE SEQUENCE [LARGE SCALE GENOMIC DNA]</scope>
    <source>
        <strain evidence="7 8">ZS02</strain>
    </source>
</reference>
<evidence type="ECO:0000256" key="2">
    <source>
        <dbReference type="ARBA" id="ARBA00022692"/>
    </source>
</evidence>